<feature type="transmembrane region" description="Helical" evidence="1">
    <location>
        <begin position="58"/>
        <end position="80"/>
    </location>
</feature>
<keyword evidence="1" id="KW-0472">Membrane</keyword>
<proteinExistence type="predicted"/>
<accession>A0ABT9Z275</accession>
<organism evidence="2 3">
    <name type="scientific">Metabacillus niabensis</name>
    <dbReference type="NCBI Taxonomy" id="324854"/>
    <lineage>
        <taxon>Bacteria</taxon>
        <taxon>Bacillati</taxon>
        <taxon>Bacillota</taxon>
        <taxon>Bacilli</taxon>
        <taxon>Bacillales</taxon>
        <taxon>Bacillaceae</taxon>
        <taxon>Metabacillus</taxon>
    </lineage>
</organism>
<keyword evidence="1" id="KW-0812">Transmembrane</keyword>
<keyword evidence="1" id="KW-1133">Transmembrane helix</keyword>
<comment type="caution">
    <text evidence="2">The sequence shown here is derived from an EMBL/GenBank/DDBJ whole genome shotgun (WGS) entry which is preliminary data.</text>
</comment>
<name>A0ABT9Z275_9BACI</name>
<gene>
    <name evidence="2" type="ORF">J2S02_002696</name>
</gene>
<dbReference type="RefSeq" id="WP_174879664.1">
    <property type="nucleotide sequence ID" value="NZ_CADEPK010000033.1"/>
</dbReference>
<keyword evidence="3" id="KW-1185">Reference proteome</keyword>
<evidence type="ECO:0000313" key="3">
    <source>
        <dbReference type="Proteomes" id="UP001232245"/>
    </source>
</evidence>
<sequence>MYADVHNENIKKEELDNIIDNAIIEVNNFYREKDKIIAGELTLPHNVQEIESEGQNPIYLWIVSAILALFVINFLMKLLIRRKKQ</sequence>
<reference evidence="2 3" key="1">
    <citation type="submission" date="2023-07" db="EMBL/GenBank/DDBJ databases">
        <title>Genomic Encyclopedia of Type Strains, Phase IV (KMG-IV): sequencing the most valuable type-strain genomes for metagenomic binning, comparative biology and taxonomic classification.</title>
        <authorList>
            <person name="Goeker M."/>
        </authorList>
    </citation>
    <scope>NUCLEOTIDE SEQUENCE [LARGE SCALE GENOMIC DNA]</scope>
    <source>
        <strain evidence="2 3">DSM 17723</strain>
    </source>
</reference>
<dbReference type="EMBL" id="JAUSTZ010000005">
    <property type="protein sequence ID" value="MDQ0226351.1"/>
    <property type="molecule type" value="Genomic_DNA"/>
</dbReference>
<evidence type="ECO:0000313" key="2">
    <source>
        <dbReference type="EMBL" id="MDQ0226351.1"/>
    </source>
</evidence>
<evidence type="ECO:0000256" key="1">
    <source>
        <dbReference type="SAM" id="Phobius"/>
    </source>
</evidence>
<dbReference type="Proteomes" id="UP001232245">
    <property type="component" value="Unassembled WGS sequence"/>
</dbReference>
<protein>
    <submittedName>
        <fullName evidence="2">Uncharacterized protein</fullName>
    </submittedName>
</protein>